<gene>
    <name evidence="1" type="ORF">CISIN_1g021736mg</name>
</gene>
<organism evidence="1 2">
    <name type="scientific">Citrus sinensis</name>
    <name type="common">Sweet orange</name>
    <name type="synonym">Citrus aurantium var. sinensis</name>
    <dbReference type="NCBI Taxonomy" id="2711"/>
    <lineage>
        <taxon>Eukaryota</taxon>
        <taxon>Viridiplantae</taxon>
        <taxon>Streptophyta</taxon>
        <taxon>Embryophyta</taxon>
        <taxon>Tracheophyta</taxon>
        <taxon>Spermatophyta</taxon>
        <taxon>Magnoliopsida</taxon>
        <taxon>eudicotyledons</taxon>
        <taxon>Gunneridae</taxon>
        <taxon>Pentapetalae</taxon>
        <taxon>rosids</taxon>
        <taxon>malvids</taxon>
        <taxon>Sapindales</taxon>
        <taxon>Rutaceae</taxon>
        <taxon>Aurantioideae</taxon>
        <taxon>Citrus</taxon>
    </lineage>
</organism>
<dbReference type="EMBL" id="KK784876">
    <property type="protein sequence ID" value="KDO81124.1"/>
    <property type="molecule type" value="Genomic_DNA"/>
</dbReference>
<proteinExistence type="predicted"/>
<evidence type="ECO:0000313" key="1">
    <source>
        <dbReference type="EMBL" id="KDO81124.1"/>
    </source>
</evidence>
<dbReference type="PANTHER" id="PTHR31110">
    <property type="entry name" value="PESTICIDAL CRYSTAL CRY8BA PROTEIN"/>
    <property type="match status" value="1"/>
</dbReference>
<accession>A0A067GNA7</accession>
<dbReference type="AlphaFoldDB" id="A0A067GNA7"/>
<name>A0A067GNA7_CITSI</name>
<keyword evidence="2" id="KW-1185">Reference proteome</keyword>
<dbReference type="Proteomes" id="UP000027120">
    <property type="component" value="Unassembled WGS sequence"/>
</dbReference>
<protein>
    <recommendedName>
        <fullName evidence="3">Exocyst subunit Exo70 family protein</fullName>
    </recommendedName>
</protein>
<reference evidence="1 2" key="1">
    <citation type="submission" date="2014-04" db="EMBL/GenBank/DDBJ databases">
        <authorList>
            <consortium name="International Citrus Genome Consortium"/>
            <person name="Gmitter F."/>
            <person name="Chen C."/>
            <person name="Farmerie W."/>
            <person name="Harkins T."/>
            <person name="Desany B."/>
            <person name="Mohiuddin M."/>
            <person name="Kodira C."/>
            <person name="Borodovsky M."/>
            <person name="Lomsadze A."/>
            <person name="Burns P."/>
            <person name="Jenkins J."/>
            <person name="Prochnik S."/>
            <person name="Shu S."/>
            <person name="Chapman J."/>
            <person name="Pitluck S."/>
            <person name="Schmutz J."/>
            <person name="Rokhsar D."/>
        </authorList>
    </citation>
    <scope>NUCLEOTIDE SEQUENCE</scope>
</reference>
<evidence type="ECO:0008006" key="3">
    <source>
        <dbReference type="Google" id="ProtNLM"/>
    </source>
</evidence>
<sequence length="308" mass="34982">MATAYKKMTSICLSIKNEIFTDIEIHNQHTLPSFVDLPNLSSSIYSTELAGRLHAFLVACPPSGPSPHVAELIIATADFQKDLTSWKISPVKGGVNAKDLFHLYIMVWIQDKRHSLLESCKLDKVKWSGVRTQHSTTPFIDEVYDRLRETLNDYEVIICRWPEYVFVLEEAIADVEKAIVEALDKQYADVLSPLKENLAPKKFGLKYVQKLAKRSVCAYTVPDELGILLNSMKRMLDVLRPKIESQFKSWGSCIPDRGNAVPGERLSGVTVMLRTKFRNYLQAVDEKLAENVNQVTKCYKIKKDSPRC</sequence>
<dbReference type="PANTHER" id="PTHR31110:SF2">
    <property type="entry name" value="PESTICIDAL CRYSTAL CRY8BA PROTEIN"/>
    <property type="match status" value="1"/>
</dbReference>
<evidence type="ECO:0000313" key="2">
    <source>
        <dbReference type="Proteomes" id="UP000027120"/>
    </source>
</evidence>
<dbReference type="STRING" id="2711.A0A067GNA7"/>